<feature type="domain" description="CusB-like beta-barrel" evidence="3">
    <location>
        <begin position="223"/>
        <end position="289"/>
    </location>
</feature>
<evidence type="ECO:0000256" key="1">
    <source>
        <dbReference type="ARBA" id="ARBA00004196"/>
    </source>
</evidence>
<dbReference type="InterPro" id="IPR050465">
    <property type="entry name" value="UPF0194_transport"/>
</dbReference>
<dbReference type="Gene3D" id="2.40.30.170">
    <property type="match status" value="1"/>
</dbReference>
<evidence type="ECO:0000259" key="3">
    <source>
        <dbReference type="Pfam" id="PF25954"/>
    </source>
</evidence>
<protein>
    <submittedName>
        <fullName evidence="4">HlyD family efflux transporter periplasmic adaptor subunit</fullName>
    </submittedName>
</protein>
<gene>
    <name evidence="4" type="ORF">F0361_08520</name>
</gene>
<keyword evidence="2" id="KW-0175">Coiled coil</keyword>
<accession>A0A5B2U0L4</accession>
<dbReference type="EMBL" id="VUOE01000001">
    <property type="protein sequence ID" value="KAA2220052.1"/>
    <property type="molecule type" value="Genomic_DNA"/>
</dbReference>
<comment type="subcellular location">
    <subcellularLocation>
        <location evidence="1">Cell envelope</location>
    </subcellularLocation>
</comment>
<dbReference type="Proteomes" id="UP000323188">
    <property type="component" value="Unassembled WGS sequence"/>
</dbReference>
<dbReference type="AlphaFoldDB" id="A0A5B2U0L4"/>
<dbReference type="PANTHER" id="PTHR32347">
    <property type="entry name" value="EFFLUX SYSTEM COMPONENT YKNX-RELATED"/>
    <property type="match status" value="1"/>
</dbReference>
<dbReference type="GO" id="GO:0030313">
    <property type="term" value="C:cell envelope"/>
    <property type="evidence" value="ECO:0007669"/>
    <property type="project" value="UniProtKB-SubCell"/>
</dbReference>
<reference evidence="4 5" key="1">
    <citation type="submission" date="2019-09" db="EMBL/GenBank/DDBJ databases">
        <authorList>
            <person name="Khan S.A."/>
            <person name="Jeon C.O."/>
            <person name="Chun B.H."/>
            <person name="Jeong S.E."/>
        </authorList>
    </citation>
    <scope>NUCLEOTIDE SEQUENCE [LARGE SCALE GENOMIC DNA]</scope>
    <source>
        <strain evidence="4 5">KCTC 42508</strain>
    </source>
</reference>
<evidence type="ECO:0000256" key="2">
    <source>
        <dbReference type="ARBA" id="ARBA00023054"/>
    </source>
</evidence>
<name>A0A5B2U0L4_9FLAO</name>
<evidence type="ECO:0000313" key="5">
    <source>
        <dbReference type="Proteomes" id="UP000323188"/>
    </source>
</evidence>
<proteinExistence type="predicted"/>
<comment type="caution">
    <text evidence="4">The sequence shown here is derived from an EMBL/GenBank/DDBJ whole genome shotgun (WGS) entry which is preliminary data.</text>
</comment>
<evidence type="ECO:0000313" key="4">
    <source>
        <dbReference type="EMBL" id="KAA2220052.1"/>
    </source>
</evidence>
<dbReference type="SUPFAM" id="SSF111369">
    <property type="entry name" value="HlyD-like secretion proteins"/>
    <property type="match status" value="1"/>
</dbReference>
<organism evidence="4 5">
    <name type="scientific">Maribacter flavus</name>
    <dbReference type="NCBI Taxonomy" id="1658664"/>
    <lineage>
        <taxon>Bacteria</taxon>
        <taxon>Pseudomonadati</taxon>
        <taxon>Bacteroidota</taxon>
        <taxon>Flavobacteriia</taxon>
        <taxon>Flavobacteriales</taxon>
        <taxon>Flavobacteriaceae</taxon>
        <taxon>Maribacter</taxon>
    </lineage>
</organism>
<sequence length="351" mass="39604">MLLLFSCGEKIEKIYPKKMAMTESVYASVTVQPDSLYQAYASVSGILHRNLVEEGDLVPKGFPLVQIVNTAPELNAENARLNFQLAEENYQGSSGVLKALEDEIKSAKLSLENDSVNYFRQKRLWEQQIGSKAQYENRKLAYELSQNNFRLTINRYQRTKNELTTQWQQARNNYITAQSNTQDFTIESNINGKVYALFKEPGEIVNTMEPIATVGSSDTFIIEMLVDEVDIVKLSRGQKVLVILDSYKNEVFEANVYKIYPKKDQRSQTFKVEASFIDPPAVLYPGLAGEGNIIIAQKNEVLTIPKSYLNKGNQVQTEDGPVTLKIGLQSLELIEILEGIDENTAILKPVE</sequence>
<dbReference type="Pfam" id="PF25954">
    <property type="entry name" value="Beta-barrel_RND_2"/>
    <property type="match status" value="1"/>
</dbReference>
<dbReference type="InterPro" id="IPR058792">
    <property type="entry name" value="Beta-barrel_RND_2"/>
</dbReference>